<evidence type="ECO:0000313" key="3">
    <source>
        <dbReference type="EMBL" id="KAF4435876.1"/>
    </source>
</evidence>
<feature type="region of interest" description="Disordered" evidence="1">
    <location>
        <begin position="400"/>
        <end position="515"/>
    </location>
</feature>
<feature type="compositionally biased region" description="Polar residues" evidence="1">
    <location>
        <begin position="401"/>
        <end position="415"/>
    </location>
</feature>
<feature type="compositionally biased region" description="Polar residues" evidence="1">
    <location>
        <begin position="447"/>
        <end position="464"/>
    </location>
</feature>
<gene>
    <name evidence="3" type="ORF">FACUT_6869</name>
</gene>
<feature type="compositionally biased region" description="Polar residues" evidence="1">
    <location>
        <begin position="646"/>
        <end position="673"/>
    </location>
</feature>
<feature type="region of interest" description="Disordered" evidence="1">
    <location>
        <begin position="610"/>
        <end position="673"/>
    </location>
</feature>
<sequence length="1120" mass="125046">MSESLFSEEGQGVSKVALTEGYEPFRKGDQAGRITQPYAPQLDQTEETSSDKRELQLEISLPIFYQVEWPFTPQIHTHLNQSNSREPYSEPGPSESFEDESLASPSPTTRRPSFRQKSQPRRASSIPFHQGTSTYVGSSSRAPSPLGQPLTRRPFVGQSTLPINTSYRPTEPSIPEGATLDQGDYPADDSQHPIVPDFLPSQRTEFPDTTNEMNSQSNYYNQGAAPGRSTRFPERLRPADDPEIMQLKAELEAYRVIEEKSKAAEEQKKKEEKIRQDTEAAFQLRWEALQKAQEDTKREMERIKKEAEAAAWERVEKEKREQESMRIREQHQARVMESEIRTKIEVERKAEEQERKSQEKLESDIEMRLKKKMMDKVDELMKGFEQRLLIYPPVWPHQTGVMGTQSQKEGSCSQPETPPTNGYELPQTWQPGLNGHHTRDAAFYSPAPSQSPRTGYPPSNTNLSHGVRPPSVPFASDPSQSPEAWSPQNSRFYRNGQPDFCPRPSSPSRNRTRNLSQGYNAWQPYEEEYIGPRMPTHPELVQELAYAVNEVLRDQIFNGLVMRRDMYDRQHNHYPPSVHQGPVDPRVYAYAPDRAAAIEAQRQRHIERKNQNELPRQFGPPQGTMNGQGHGFERPAPSPSMMPRNRLSSTGGTVNVDRTSESSKTQLSAYQTPPQTYGGAVLVTGNRPNASTTASTLCIPGGKNSEFDRRDLPALEDERLKTYVQGYCDTRFSKLRGMMQEFIASGQDIGASLCVNINGEDVVDIWGGCADASTKKPWGKDTLVNVFSTTKLVTNLAALMLISRGVLRPNDKVSQHWPEFTANGKSEVTVGQVLAHTAGLSAWQDDMSLEDICDMREATDKLARQKTMWTPGTRMGYHGLTQGFLVGELVRRKTGMSIDEFIREEICRPLGVGTDFQLGCRKEDWSRVAPVVPPPGPSIQEVLSSQAGYDRDSIVARTLCNPAPRAEDANTALWRSSVLGSVNGHTNARTLVKILSCYSLGGICAGGEYRLLSPETVELALTEYVKGTDLVTGRSGRRGLGIYLTGPGSGIVEDQLPGGKVGWGSGWGGSIVVMDCDRRLTIAYTMNRMLNTAHPSPAAYIQAIYDILEVTLPNAISCPS</sequence>
<comment type="caution">
    <text evidence="3">The sequence shown here is derived from an EMBL/GenBank/DDBJ whole genome shotgun (WGS) entry which is preliminary data.</text>
</comment>
<reference evidence="3 4" key="1">
    <citation type="submission" date="2020-01" db="EMBL/GenBank/DDBJ databases">
        <title>Identification and distribution of gene clusters putatively required for synthesis of sphingolipid metabolism inhibitors in phylogenetically diverse species of the filamentous fungus Fusarium.</title>
        <authorList>
            <person name="Kim H.-S."/>
            <person name="Busman M."/>
            <person name="Brown D.W."/>
            <person name="Divon H."/>
            <person name="Uhlig S."/>
            <person name="Proctor R.H."/>
        </authorList>
    </citation>
    <scope>NUCLEOTIDE SEQUENCE [LARGE SCALE GENOMIC DNA]</scope>
    <source>
        <strain evidence="3 4">NRRL 13308</strain>
    </source>
</reference>
<proteinExistence type="predicted"/>
<dbReference type="PANTHER" id="PTHR43319:SF3">
    <property type="entry name" value="BETA-LACTAMASE-RELATED DOMAIN-CONTAINING PROTEIN"/>
    <property type="match status" value="1"/>
</dbReference>
<dbReference type="Gene3D" id="3.40.710.10">
    <property type="entry name" value="DD-peptidase/beta-lactamase superfamily"/>
    <property type="match status" value="1"/>
</dbReference>
<dbReference type="Proteomes" id="UP000536711">
    <property type="component" value="Unassembled WGS sequence"/>
</dbReference>
<evidence type="ECO:0000259" key="2">
    <source>
        <dbReference type="Pfam" id="PF00144"/>
    </source>
</evidence>
<keyword evidence="4" id="KW-1185">Reference proteome</keyword>
<evidence type="ECO:0000313" key="4">
    <source>
        <dbReference type="Proteomes" id="UP000536711"/>
    </source>
</evidence>
<dbReference type="InterPro" id="IPR012338">
    <property type="entry name" value="Beta-lactam/transpept-like"/>
</dbReference>
<accession>A0A8H4JPX0</accession>
<dbReference type="AlphaFoldDB" id="A0A8H4JPX0"/>
<feature type="compositionally biased region" description="Polar residues" evidence="1">
    <location>
        <begin position="477"/>
        <end position="492"/>
    </location>
</feature>
<dbReference type="OrthoDB" id="5946976at2759"/>
<organism evidence="3 4">
    <name type="scientific">Fusarium acutatum</name>
    <dbReference type="NCBI Taxonomy" id="78861"/>
    <lineage>
        <taxon>Eukaryota</taxon>
        <taxon>Fungi</taxon>
        <taxon>Dikarya</taxon>
        <taxon>Ascomycota</taxon>
        <taxon>Pezizomycotina</taxon>
        <taxon>Sordariomycetes</taxon>
        <taxon>Hypocreomycetidae</taxon>
        <taxon>Hypocreales</taxon>
        <taxon>Nectriaceae</taxon>
        <taxon>Fusarium</taxon>
        <taxon>Fusarium fujikuroi species complex</taxon>
    </lineage>
</organism>
<protein>
    <submittedName>
        <fullName evidence="3">Mest1</fullName>
    </submittedName>
</protein>
<feature type="region of interest" description="Disordered" evidence="1">
    <location>
        <begin position="313"/>
        <end position="334"/>
    </location>
</feature>
<name>A0A8H4JPX0_9HYPO</name>
<feature type="compositionally biased region" description="Basic and acidic residues" evidence="1">
    <location>
        <begin position="231"/>
        <end position="240"/>
    </location>
</feature>
<dbReference type="PANTHER" id="PTHR43319">
    <property type="entry name" value="BETA-LACTAMASE-RELATED"/>
    <property type="match status" value="1"/>
</dbReference>
<feature type="compositionally biased region" description="Polar residues" evidence="1">
    <location>
        <begin position="130"/>
        <end position="142"/>
    </location>
</feature>
<dbReference type="Pfam" id="PF00144">
    <property type="entry name" value="Beta-lactamase"/>
    <property type="match status" value="1"/>
</dbReference>
<dbReference type="InterPro" id="IPR001466">
    <property type="entry name" value="Beta-lactam-related"/>
</dbReference>
<feature type="region of interest" description="Disordered" evidence="1">
    <location>
        <begin position="78"/>
        <end position="240"/>
    </location>
</feature>
<dbReference type="EMBL" id="JAADJF010000164">
    <property type="protein sequence ID" value="KAF4435876.1"/>
    <property type="molecule type" value="Genomic_DNA"/>
</dbReference>
<feature type="region of interest" description="Disordered" evidence="1">
    <location>
        <begin position="24"/>
        <end position="53"/>
    </location>
</feature>
<feature type="compositionally biased region" description="Polar residues" evidence="1">
    <location>
        <begin position="157"/>
        <end position="168"/>
    </location>
</feature>
<feature type="domain" description="Beta-lactamase-related" evidence="2">
    <location>
        <begin position="737"/>
        <end position="1099"/>
    </location>
</feature>
<feature type="compositionally biased region" description="Polar residues" evidence="1">
    <location>
        <begin position="201"/>
        <end position="221"/>
    </location>
</feature>
<dbReference type="InterPro" id="IPR052907">
    <property type="entry name" value="Beta-lactamase/esterase"/>
</dbReference>
<dbReference type="SUPFAM" id="SSF56601">
    <property type="entry name" value="beta-lactamase/transpeptidase-like"/>
    <property type="match status" value="1"/>
</dbReference>
<evidence type="ECO:0000256" key="1">
    <source>
        <dbReference type="SAM" id="MobiDB-lite"/>
    </source>
</evidence>